<feature type="chain" id="PRO_5047343615" evidence="1">
    <location>
        <begin position="22"/>
        <end position="270"/>
    </location>
</feature>
<evidence type="ECO:0000313" key="3">
    <source>
        <dbReference type="Proteomes" id="UP001596297"/>
    </source>
</evidence>
<dbReference type="SUPFAM" id="SSF50969">
    <property type="entry name" value="YVTN repeat-like/Quinoprotein amine dehydrogenase"/>
    <property type="match status" value="1"/>
</dbReference>
<dbReference type="Pfam" id="PF05096">
    <property type="entry name" value="Glu_cyclase_2"/>
    <property type="match status" value="1"/>
</dbReference>
<dbReference type="EMBL" id="JBHSWD010000001">
    <property type="protein sequence ID" value="MFC6591256.1"/>
    <property type="molecule type" value="Genomic_DNA"/>
</dbReference>
<evidence type="ECO:0000256" key="1">
    <source>
        <dbReference type="SAM" id="SignalP"/>
    </source>
</evidence>
<dbReference type="Proteomes" id="UP001596297">
    <property type="component" value="Unassembled WGS sequence"/>
</dbReference>
<evidence type="ECO:0000313" key="2">
    <source>
        <dbReference type="EMBL" id="MFC6591256.1"/>
    </source>
</evidence>
<name>A0ABW1YAC4_9DEIO</name>
<dbReference type="PANTHER" id="PTHR31270">
    <property type="entry name" value="GLUTAMINYL-PEPTIDE CYCLOTRANSFERASE"/>
    <property type="match status" value="1"/>
</dbReference>
<dbReference type="PANTHER" id="PTHR31270:SF1">
    <property type="entry name" value="GLUTAMINYL-PEPTIDE CYCLOTRANSFERASE"/>
    <property type="match status" value="1"/>
</dbReference>
<dbReference type="InterPro" id="IPR007788">
    <property type="entry name" value="QCT"/>
</dbReference>
<dbReference type="RefSeq" id="WP_380082261.1">
    <property type="nucleotide sequence ID" value="NZ_JBHSWD010000001.1"/>
</dbReference>
<protein>
    <submittedName>
        <fullName evidence="2">Glutaminyl-peptide cyclotransferase</fullName>
    </submittedName>
</protein>
<proteinExistence type="predicted"/>
<reference evidence="3" key="1">
    <citation type="journal article" date="2019" name="Int. J. Syst. Evol. Microbiol.">
        <title>The Global Catalogue of Microorganisms (GCM) 10K type strain sequencing project: providing services to taxonomists for standard genome sequencing and annotation.</title>
        <authorList>
            <consortium name="The Broad Institute Genomics Platform"/>
            <consortium name="The Broad Institute Genome Sequencing Center for Infectious Disease"/>
            <person name="Wu L."/>
            <person name="Ma J."/>
        </authorList>
    </citation>
    <scope>NUCLEOTIDE SEQUENCE [LARGE SCALE GENOMIC DNA]</scope>
    <source>
        <strain evidence="3">CGMCC 1.15772</strain>
    </source>
</reference>
<feature type="signal peptide" evidence="1">
    <location>
        <begin position="1"/>
        <end position="21"/>
    </location>
</feature>
<keyword evidence="3" id="KW-1185">Reference proteome</keyword>
<organism evidence="2 3">
    <name type="scientific">Deinococcus lacus</name>
    <dbReference type="NCBI Taxonomy" id="392561"/>
    <lineage>
        <taxon>Bacteria</taxon>
        <taxon>Thermotogati</taxon>
        <taxon>Deinococcota</taxon>
        <taxon>Deinococci</taxon>
        <taxon>Deinococcales</taxon>
        <taxon>Deinococcaceae</taxon>
        <taxon>Deinococcus</taxon>
    </lineage>
</organism>
<dbReference type="InterPro" id="IPR011044">
    <property type="entry name" value="Quino_amine_DH_bsu"/>
</dbReference>
<keyword evidence="1" id="KW-0732">Signal</keyword>
<sequence>MRKPALVVSAAVALGVGLGLAQFSSPKGPPPVLVPSVVKTYPHDPAAYTQGLQYLGSGRLLESTGVVGQSGVRLVRLSDGRTEKRVATPNAQAFGEGATQLGDTIYHITWQHGQAYAFDRNLREIGRFKYTGEGWGLTHDGKSLIMSDGSDKLFWRDPKTFAVKRELRVTDEGKPVEKLNELEWVGGAVYANIWLTDRIAKIDPRTGRVTAWIDVSALSRQAATAAAKAGRPLNFDAVPNGIAYVPERGTLLLGGKLWPTLFEVKVEGVK</sequence>
<comment type="caution">
    <text evidence="2">The sequence shown here is derived from an EMBL/GenBank/DDBJ whole genome shotgun (WGS) entry which is preliminary data.</text>
</comment>
<gene>
    <name evidence="2" type="ORF">ACFP81_03920</name>
</gene>
<accession>A0ABW1YAC4</accession>